<evidence type="ECO:0000256" key="8">
    <source>
        <dbReference type="SAM" id="MobiDB-lite"/>
    </source>
</evidence>
<evidence type="ECO:0000313" key="10">
    <source>
        <dbReference type="EMBL" id="KIK54740.1"/>
    </source>
</evidence>
<feature type="compositionally biased region" description="Low complexity" evidence="8">
    <location>
        <begin position="1"/>
        <end position="17"/>
    </location>
</feature>
<feature type="region of interest" description="Disordered" evidence="8">
    <location>
        <begin position="776"/>
        <end position="809"/>
    </location>
</feature>
<comment type="similarity">
    <text evidence="1">Belongs to the Clp1 family. NOL9/GRC3 subfamily.</text>
</comment>
<evidence type="ECO:0000256" key="3">
    <source>
        <dbReference type="ARBA" id="ARBA00019824"/>
    </source>
</evidence>
<evidence type="ECO:0000256" key="4">
    <source>
        <dbReference type="ARBA" id="ARBA00022679"/>
    </source>
</evidence>
<feature type="domain" description="Clp1 P-loop" evidence="9">
    <location>
        <begin position="426"/>
        <end position="552"/>
    </location>
</feature>
<dbReference type="InterPro" id="IPR027417">
    <property type="entry name" value="P-loop_NTPase"/>
</dbReference>
<evidence type="ECO:0000256" key="6">
    <source>
        <dbReference type="ARBA" id="ARBA00022777"/>
    </source>
</evidence>
<keyword evidence="5" id="KW-0547">Nucleotide-binding</keyword>
<feature type="compositionally biased region" description="Low complexity" evidence="8">
    <location>
        <begin position="27"/>
        <end position="45"/>
    </location>
</feature>
<feature type="compositionally biased region" description="Polar residues" evidence="8">
    <location>
        <begin position="777"/>
        <end position="797"/>
    </location>
</feature>
<dbReference type="GO" id="GO:0005524">
    <property type="term" value="F:ATP binding"/>
    <property type="evidence" value="ECO:0007669"/>
    <property type="project" value="UniProtKB-KW"/>
</dbReference>
<keyword evidence="7" id="KW-0067">ATP-binding</keyword>
<evidence type="ECO:0000313" key="11">
    <source>
        <dbReference type="Proteomes" id="UP000053593"/>
    </source>
</evidence>
<organism evidence="10 11">
    <name type="scientific">Collybiopsis luxurians FD-317 M1</name>
    <dbReference type="NCBI Taxonomy" id="944289"/>
    <lineage>
        <taxon>Eukaryota</taxon>
        <taxon>Fungi</taxon>
        <taxon>Dikarya</taxon>
        <taxon>Basidiomycota</taxon>
        <taxon>Agaricomycotina</taxon>
        <taxon>Agaricomycetes</taxon>
        <taxon>Agaricomycetidae</taxon>
        <taxon>Agaricales</taxon>
        <taxon>Marasmiineae</taxon>
        <taxon>Omphalotaceae</taxon>
        <taxon>Collybiopsis</taxon>
        <taxon>Collybiopsis luxurians</taxon>
    </lineage>
</organism>
<evidence type="ECO:0000256" key="2">
    <source>
        <dbReference type="ARBA" id="ARBA00018706"/>
    </source>
</evidence>
<evidence type="ECO:0000256" key="1">
    <source>
        <dbReference type="ARBA" id="ARBA00011003"/>
    </source>
</evidence>
<reference evidence="10 11" key="1">
    <citation type="submission" date="2014-04" db="EMBL/GenBank/DDBJ databases">
        <title>Evolutionary Origins and Diversification of the Mycorrhizal Mutualists.</title>
        <authorList>
            <consortium name="DOE Joint Genome Institute"/>
            <consortium name="Mycorrhizal Genomics Consortium"/>
            <person name="Kohler A."/>
            <person name="Kuo A."/>
            <person name="Nagy L.G."/>
            <person name="Floudas D."/>
            <person name="Copeland A."/>
            <person name="Barry K.W."/>
            <person name="Cichocki N."/>
            <person name="Veneault-Fourrey C."/>
            <person name="LaButti K."/>
            <person name="Lindquist E.A."/>
            <person name="Lipzen A."/>
            <person name="Lundell T."/>
            <person name="Morin E."/>
            <person name="Murat C."/>
            <person name="Riley R."/>
            <person name="Ohm R."/>
            <person name="Sun H."/>
            <person name="Tunlid A."/>
            <person name="Henrissat B."/>
            <person name="Grigoriev I.V."/>
            <person name="Hibbett D.S."/>
            <person name="Martin F."/>
        </authorList>
    </citation>
    <scope>NUCLEOTIDE SEQUENCE [LARGE SCALE GENOMIC DNA]</scope>
    <source>
        <strain evidence="10 11">FD-317 M1</strain>
    </source>
</reference>
<dbReference type="PANTHER" id="PTHR12755">
    <property type="entry name" value="CLEAVAGE/POLYADENYLATION FACTOR IA SUBUNIT CLP1P"/>
    <property type="match status" value="1"/>
</dbReference>
<dbReference type="HOGENOM" id="CLU_010345_0_0_1"/>
<feature type="region of interest" description="Disordered" evidence="8">
    <location>
        <begin position="395"/>
        <end position="417"/>
    </location>
</feature>
<dbReference type="Pfam" id="PF16575">
    <property type="entry name" value="CLP1_P"/>
    <property type="match status" value="1"/>
</dbReference>
<evidence type="ECO:0000256" key="7">
    <source>
        <dbReference type="ARBA" id="ARBA00022840"/>
    </source>
</evidence>
<feature type="region of interest" description="Disordered" evidence="8">
    <location>
        <begin position="102"/>
        <end position="123"/>
    </location>
</feature>
<keyword evidence="4" id="KW-0808">Transferase</keyword>
<dbReference type="PANTHER" id="PTHR12755:SF3">
    <property type="entry name" value="POLYNUCLEOTIDE 5'-HYDROXYL-KINASE NOL9"/>
    <property type="match status" value="1"/>
</dbReference>
<evidence type="ECO:0000256" key="5">
    <source>
        <dbReference type="ARBA" id="ARBA00022741"/>
    </source>
</evidence>
<dbReference type="GO" id="GO:0005634">
    <property type="term" value="C:nucleus"/>
    <property type="evidence" value="ECO:0007669"/>
    <property type="project" value="TreeGrafter"/>
</dbReference>
<evidence type="ECO:0000259" key="9">
    <source>
        <dbReference type="Pfam" id="PF16575"/>
    </source>
</evidence>
<dbReference type="OrthoDB" id="2405412at2759"/>
<dbReference type="Proteomes" id="UP000053593">
    <property type="component" value="Unassembled WGS sequence"/>
</dbReference>
<feature type="compositionally biased region" description="Acidic residues" evidence="8">
    <location>
        <begin position="102"/>
        <end position="111"/>
    </location>
</feature>
<gene>
    <name evidence="10" type="ORF">GYMLUDRAFT_206207</name>
</gene>
<feature type="region of interest" description="Disordered" evidence="8">
    <location>
        <begin position="137"/>
        <end position="171"/>
    </location>
</feature>
<dbReference type="AlphaFoldDB" id="A0A0D0AVY8"/>
<keyword evidence="11" id="KW-1185">Reference proteome</keyword>
<protein>
    <recommendedName>
        <fullName evidence="3">Polynucleotide 5'-hydroxyl-kinase GRC3</fullName>
    </recommendedName>
    <alternativeName>
        <fullName evidence="2">Polynucleotide 5'-hydroxyl-kinase grc3</fullName>
    </alternativeName>
</protein>
<feature type="compositionally biased region" description="Basic and acidic residues" evidence="8">
    <location>
        <begin position="395"/>
        <end position="406"/>
    </location>
</feature>
<feature type="region of interest" description="Disordered" evidence="8">
    <location>
        <begin position="1"/>
        <end position="89"/>
    </location>
</feature>
<keyword evidence="6" id="KW-0418">Kinase</keyword>
<dbReference type="GO" id="GO:0000448">
    <property type="term" value="P:cleavage in ITS2 between 5.8S rRNA and LSU-rRNA of tricistronic rRNA transcript (SSU-rRNA, 5.8S rRNA, LSU-rRNA)"/>
    <property type="evidence" value="ECO:0007669"/>
    <property type="project" value="TreeGrafter"/>
</dbReference>
<dbReference type="Gene3D" id="3.40.50.300">
    <property type="entry name" value="P-loop containing nucleotide triphosphate hydrolases"/>
    <property type="match status" value="1"/>
</dbReference>
<proteinExistence type="inferred from homology"/>
<accession>A0A0D0AVY8</accession>
<dbReference type="GO" id="GO:0051731">
    <property type="term" value="F:polynucleotide 5'-hydroxyl-kinase activity"/>
    <property type="evidence" value="ECO:0007669"/>
    <property type="project" value="InterPro"/>
</dbReference>
<dbReference type="InterPro" id="IPR045116">
    <property type="entry name" value="Clp1/Grc3"/>
</dbReference>
<dbReference type="InterPro" id="IPR032319">
    <property type="entry name" value="CLP1_P"/>
</dbReference>
<dbReference type="EMBL" id="KN834813">
    <property type="protein sequence ID" value="KIK54740.1"/>
    <property type="molecule type" value="Genomic_DNA"/>
</dbReference>
<sequence>MLSAIAARKAAAAAANATQSLDTSAGPSTILSSTSAPSSKPNSSSSKRKRPPATPQTSTSGSPFRKRKKSASKKIPQPRYFELQNDAFRGQEDVELENLDSDELEDSDLDSETDHGMGGGLDNTIVHVDVDGIDTSKKQIAKRSYSPSRPALDDSSQDEEDANGGILGQAGETLREDNTLLTSFIPMEGKNTFYLAAAEVAIILSSTRSSSSNSPSQSGTLIALKPSETLTLLGTYQLTVIQGFIEVDGAILRSDLHQSHKIFAPRSSPLPGLRALSLPSPILSSSFILPERLETIIGEARNDIVILLQDLQTGVEGLGKVCRTFEGVFSIHPRDVLNLNHSENPQGNGDVGNTLQLKGARVIARQSKYISPFSMPSSWQQALDGIYPMSKDAAEEKNGDIEMRNEQDDDGEERGRQTPNIYLVKGLKKVGKSSFARTLVNRLLSRHDCVAYLECDLGQSEFTPGGLVALNVVHRSQPLLGPPFTHPTIPIRAHFLGAFSPKSSPGHYIEAVRDLVGYWTREMGAASSIPLVVNTMGWTNGLGGDLTRRIEEILLGGLSEVSLESSLAYGRVSLSQENGGPEMHLYGFDYETSGESAFTDSSTSNRLQSHIQPPSYSSFFGQGTGDPSSSLPTFSSQPAPRIHVHRMKPVSLPVSSSSSGLPYAPASTTGPLGNFSAADHRTLNILSYFHAVFPLSVSPSSGQNQPQFSNARATHWDTSLPLLARPPYEVDVGVAVDKVVLLSGNGDEGEVVESEIERVLGGALVGLVKCEPGTLDMGSNSESMSAGRNSPSSTTKITKIPYVQSSPYPSPNTSSTCGLALIRSVAPGGSHLHVLTPLPPSLLGPFGRVMVKGEMELPIWGMVDFRSLGRGRGQGRDGEHDRERETATPFLQWDKGAGLGAEKRRVRRNLMRKNQGV</sequence>
<name>A0A0D0AVY8_9AGAR</name>